<dbReference type="CDD" id="cd20264">
    <property type="entry name" value="Complex1_LYR_LYRM4"/>
    <property type="match status" value="1"/>
</dbReference>
<dbReference type="EMBL" id="JARBHB010000013">
    <property type="protein sequence ID" value="KAJ8870485.1"/>
    <property type="molecule type" value="Genomic_DNA"/>
</dbReference>
<protein>
    <recommendedName>
        <fullName evidence="3">Complex 1 LYR protein domain-containing protein</fullName>
    </recommendedName>
</protein>
<evidence type="ECO:0000256" key="1">
    <source>
        <dbReference type="ARBA" id="ARBA00009508"/>
    </source>
</evidence>
<evidence type="ECO:0000256" key="2">
    <source>
        <dbReference type="SAM" id="MobiDB-lite"/>
    </source>
</evidence>
<reference evidence="4 5" key="1">
    <citation type="submission" date="2023-02" db="EMBL/GenBank/DDBJ databases">
        <title>LHISI_Scaffold_Assembly.</title>
        <authorList>
            <person name="Stuart O.P."/>
            <person name="Cleave R."/>
            <person name="Magrath M.J.L."/>
            <person name="Mikheyev A.S."/>
        </authorList>
    </citation>
    <scope>NUCLEOTIDE SEQUENCE [LARGE SCALE GENOMIC DNA]</scope>
    <source>
        <strain evidence="4">Daus_M_001</strain>
        <tissue evidence="4">Leg muscle</tissue>
    </source>
</reference>
<dbReference type="InterPro" id="IPR045297">
    <property type="entry name" value="Complex1_LYR_LYRM4"/>
</dbReference>
<dbReference type="PANTHER" id="PTHR13166">
    <property type="entry name" value="PROTEIN C6ORF149"/>
    <property type="match status" value="1"/>
</dbReference>
<evidence type="ECO:0000313" key="4">
    <source>
        <dbReference type="EMBL" id="KAJ8870485.1"/>
    </source>
</evidence>
<proteinExistence type="inferred from homology"/>
<sequence length="204" mass="23232">MQHEAEMPCAPATYVTNVNKPPPPEPTTTQAPNPCQPLTPFFEMYALRKIHDSFKENKNLKDPVELQKAFEVAMKNLEMIKKQVLIGHLYSTEKLIIENEEIRKQFQLKGKVFTPVSIIIKPYFCDGYPCTSNESQNRLCHMKLRKCWPFGTAYFRCDRGVFDELHASRPLGGPAGLQVWASRGRCCLQNIDLPSPPSYVTLAT</sequence>
<feature type="region of interest" description="Disordered" evidence="2">
    <location>
        <begin position="1"/>
        <end position="34"/>
    </location>
</feature>
<comment type="similarity">
    <text evidence="1">Belongs to the complex I LYR family.</text>
</comment>
<feature type="domain" description="Complex 1 LYR protein" evidence="3">
    <location>
        <begin position="42"/>
        <end position="79"/>
    </location>
</feature>
<dbReference type="PANTHER" id="PTHR13166:SF7">
    <property type="entry name" value="LYR MOTIF-CONTAINING PROTEIN 4"/>
    <property type="match status" value="1"/>
</dbReference>
<keyword evidence="5" id="KW-1185">Reference proteome</keyword>
<evidence type="ECO:0000259" key="3">
    <source>
        <dbReference type="Pfam" id="PF05347"/>
    </source>
</evidence>
<name>A0ABQ9GDK2_9NEOP</name>
<gene>
    <name evidence="4" type="ORF">PR048_029508</name>
</gene>
<comment type="caution">
    <text evidence="4">The sequence shown here is derived from an EMBL/GenBank/DDBJ whole genome shotgun (WGS) entry which is preliminary data.</text>
</comment>
<dbReference type="Proteomes" id="UP001159363">
    <property type="component" value="Chromosome 12"/>
</dbReference>
<organism evidence="4 5">
    <name type="scientific">Dryococelus australis</name>
    <dbReference type="NCBI Taxonomy" id="614101"/>
    <lineage>
        <taxon>Eukaryota</taxon>
        <taxon>Metazoa</taxon>
        <taxon>Ecdysozoa</taxon>
        <taxon>Arthropoda</taxon>
        <taxon>Hexapoda</taxon>
        <taxon>Insecta</taxon>
        <taxon>Pterygota</taxon>
        <taxon>Neoptera</taxon>
        <taxon>Polyneoptera</taxon>
        <taxon>Phasmatodea</taxon>
        <taxon>Verophasmatodea</taxon>
        <taxon>Anareolatae</taxon>
        <taxon>Phasmatidae</taxon>
        <taxon>Eurycanthinae</taxon>
        <taxon>Dryococelus</taxon>
    </lineage>
</organism>
<dbReference type="Pfam" id="PF05347">
    <property type="entry name" value="Complex1_LYR"/>
    <property type="match status" value="1"/>
</dbReference>
<dbReference type="InterPro" id="IPR008011">
    <property type="entry name" value="Complex1_LYR_dom"/>
</dbReference>
<evidence type="ECO:0000313" key="5">
    <source>
        <dbReference type="Proteomes" id="UP001159363"/>
    </source>
</evidence>
<dbReference type="InterPro" id="IPR051522">
    <property type="entry name" value="ISC_assembly_LYR"/>
</dbReference>
<accession>A0ABQ9GDK2</accession>